<gene>
    <name evidence="1" type="ORF">M9H77_20324</name>
</gene>
<accession>A0ACC0AJV8</accession>
<keyword evidence="2" id="KW-1185">Reference proteome</keyword>
<reference evidence="2" key="1">
    <citation type="journal article" date="2023" name="Nat. Plants">
        <title>Single-cell RNA sequencing provides a high-resolution roadmap for understanding the multicellular compartmentation of specialized metabolism.</title>
        <authorList>
            <person name="Sun S."/>
            <person name="Shen X."/>
            <person name="Li Y."/>
            <person name="Li Y."/>
            <person name="Wang S."/>
            <person name="Li R."/>
            <person name="Zhang H."/>
            <person name="Shen G."/>
            <person name="Guo B."/>
            <person name="Wei J."/>
            <person name="Xu J."/>
            <person name="St-Pierre B."/>
            <person name="Chen S."/>
            <person name="Sun C."/>
        </authorList>
    </citation>
    <scope>NUCLEOTIDE SEQUENCE [LARGE SCALE GENOMIC DNA]</scope>
</reference>
<dbReference type="Proteomes" id="UP001060085">
    <property type="component" value="Linkage Group LG05"/>
</dbReference>
<proteinExistence type="predicted"/>
<evidence type="ECO:0000313" key="1">
    <source>
        <dbReference type="EMBL" id="KAI5661001.1"/>
    </source>
</evidence>
<protein>
    <submittedName>
        <fullName evidence="1">Uncharacterized protein</fullName>
    </submittedName>
</protein>
<name>A0ACC0AJV8_CATRO</name>
<dbReference type="EMBL" id="CM044705">
    <property type="protein sequence ID" value="KAI5661001.1"/>
    <property type="molecule type" value="Genomic_DNA"/>
</dbReference>
<organism evidence="1 2">
    <name type="scientific">Catharanthus roseus</name>
    <name type="common">Madagascar periwinkle</name>
    <name type="synonym">Vinca rosea</name>
    <dbReference type="NCBI Taxonomy" id="4058"/>
    <lineage>
        <taxon>Eukaryota</taxon>
        <taxon>Viridiplantae</taxon>
        <taxon>Streptophyta</taxon>
        <taxon>Embryophyta</taxon>
        <taxon>Tracheophyta</taxon>
        <taxon>Spermatophyta</taxon>
        <taxon>Magnoliopsida</taxon>
        <taxon>eudicotyledons</taxon>
        <taxon>Gunneridae</taxon>
        <taxon>Pentapetalae</taxon>
        <taxon>asterids</taxon>
        <taxon>lamiids</taxon>
        <taxon>Gentianales</taxon>
        <taxon>Apocynaceae</taxon>
        <taxon>Rauvolfioideae</taxon>
        <taxon>Vinceae</taxon>
        <taxon>Catharanthinae</taxon>
        <taxon>Catharanthus</taxon>
    </lineage>
</organism>
<sequence>MHLYDEEELERLKPCKMEPIDLQREKEEDELAAGRSLSEKSWDESKKMWEIAAPAILTAVAQFSFEFVTAAFIGHVGELELAAVSVVQNVLEGFVYGVMLGMGSALETLCGQAVGAEQFEMLGIYMQRSCLITLTTALLLTPVYIFTSPLLKLLHQSSGISELAGKYAIWVIPQLYAYALNFPVQKFLQAQSKIWVMTIICLVMLGFHTLLNWVFVTKLGHGLLGAAIAGNISWWVMVLAQIGYVVSGFFPDSWTGFSWLAFKSLASFVKLSLASALGAMVYNRADSYGRLAKESRNRCRCYINLLWTLMVTLGFNAAVSVRVANELGAGHPKAAKFSVVVAVVTSTLFGVFFTILILVFKGHFPKLFSDKLEVIREASKLGYFLAATIFLNSIQPVLHGVAVGAGWQFSVALINAGCYYIFGLPLGGLLGYKFKLGVQGIWTGMLAGCLLQTIILMVNVIRTNWHNEIGKKKLIWEESKKTWHLALPAVLTSVAQFSIEFVTAAYVGRLGNVQLAAVSEVQIVLLGFIHGVMLGMGSALETLCGQAVGAGKFNMLGIYMQRSCIITGITATLLIPIHIFTSPILKSLHQNREISNLAGKYAIWIIPQLYAHAFNYPLQKFLQSQSKVWVMTILSILSLGFHALLNWVLVIKLDRGLYGAAIAGDLSWWVLIITQLVYIISGFFPDSWTGFSCLAFKSLANFVKLSLSSALIVRVSNELGAGKPKAAKLSIVVHMLTTGVLGIIFASTILATRNQFPRVFTDKPQVIKETSKLGYLLAASVFLNGIQPVLLGVAVGAGWQFPVAILNVICYYGIGLPIGALLGFKFKLGVHGIWWAMLGGSLLQTIALLIIVIRTNWHKQSLQAEERVKEWGGQTEPQQSS</sequence>
<evidence type="ECO:0000313" key="2">
    <source>
        <dbReference type="Proteomes" id="UP001060085"/>
    </source>
</evidence>
<comment type="caution">
    <text evidence="1">The sequence shown here is derived from an EMBL/GenBank/DDBJ whole genome shotgun (WGS) entry which is preliminary data.</text>
</comment>